<reference evidence="1" key="1">
    <citation type="journal article" date="2021" name="Genome Biol. Evol.">
        <title>A High-Quality Reference Genome for a Parasitic Bivalve with Doubly Uniparental Inheritance (Bivalvia: Unionida).</title>
        <authorList>
            <person name="Smith C.H."/>
        </authorList>
    </citation>
    <scope>NUCLEOTIDE SEQUENCE</scope>
    <source>
        <strain evidence="1">CHS0354</strain>
    </source>
</reference>
<dbReference type="AlphaFoldDB" id="A0AAE0VVB2"/>
<evidence type="ECO:0000313" key="1">
    <source>
        <dbReference type="EMBL" id="KAK3592018.1"/>
    </source>
</evidence>
<keyword evidence="2" id="KW-1185">Reference proteome</keyword>
<reference evidence="1" key="3">
    <citation type="submission" date="2023-05" db="EMBL/GenBank/DDBJ databases">
        <authorList>
            <person name="Smith C.H."/>
        </authorList>
    </citation>
    <scope>NUCLEOTIDE SEQUENCE</scope>
    <source>
        <strain evidence="1">CHS0354</strain>
        <tissue evidence="1">Mantle</tissue>
    </source>
</reference>
<protein>
    <recommendedName>
        <fullName evidence="3">MULE transposase domain-containing protein</fullName>
    </recommendedName>
</protein>
<evidence type="ECO:0008006" key="3">
    <source>
        <dbReference type="Google" id="ProtNLM"/>
    </source>
</evidence>
<name>A0AAE0VVB2_9BIVA</name>
<organism evidence="1 2">
    <name type="scientific">Potamilus streckersoni</name>
    <dbReference type="NCBI Taxonomy" id="2493646"/>
    <lineage>
        <taxon>Eukaryota</taxon>
        <taxon>Metazoa</taxon>
        <taxon>Spiralia</taxon>
        <taxon>Lophotrochozoa</taxon>
        <taxon>Mollusca</taxon>
        <taxon>Bivalvia</taxon>
        <taxon>Autobranchia</taxon>
        <taxon>Heteroconchia</taxon>
        <taxon>Palaeoheterodonta</taxon>
        <taxon>Unionida</taxon>
        <taxon>Unionoidea</taxon>
        <taxon>Unionidae</taxon>
        <taxon>Ambleminae</taxon>
        <taxon>Lampsilini</taxon>
        <taxon>Potamilus</taxon>
    </lineage>
</organism>
<proteinExistence type="predicted"/>
<accession>A0AAE0VVB2</accession>
<gene>
    <name evidence="1" type="ORF">CHS0354_031529</name>
</gene>
<reference evidence="1" key="2">
    <citation type="journal article" date="2021" name="Genome Biol. Evol.">
        <title>Developing a high-quality reference genome for a parasitic bivalve with doubly uniparental inheritance (Bivalvia: Unionida).</title>
        <authorList>
            <person name="Smith C.H."/>
        </authorList>
    </citation>
    <scope>NUCLEOTIDE SEQUENCE</scope>
    <source>
        <strain evidence="1">CHS0354</strain>
        <tissue evidence="1">Mantle</tissue>
    </source>
</reference>
<evidence type="ECO:0000313" key="2">
    <source>
        <dbReference type="Proteomes" id="UP001195483"/>
    </source>
</evidence>
<sequence length="148" mass="17217">MKSATTKATQYLLLITSWKSRARLKHDTLLVLKALLRPLRRNPSVRLLKADFESGMRKALRLVFDNPHISGCAFHWGQTASNERDAVFKFCRKVFALPFLPAEDIPTAFEKLKGKVRTATFDEWITYISDRWISNTIWPISTWSDFVW</sequence>
<dbReference type="EMBL" id="JAEAOA010001885">
    <property type="protein sequence ID" value="KAK3592018.1"/>
    <property type="molecule type" value="Genomic_DNA"/>
</dbReference>
<comment type="caution">
    <text evidence="1">The sequence shown here is derived from an EMBL/GenBank/DDBJ whole genome shotgun (WGS) entry which is preliminary data.</text>
</comment>
<dbReference type="Proteomes" id="UP001195483">
    <property type="component" value="Unassembled WGS sequence"/>
</dbReference>